<organism evidence="2 3">
    <name type="scientific">Pinctada imbricata</name>
    <name type="common">Atlantic pearl-oyster</name>
    <name type="synonym">Pinctada martensii</name>
    <dbReference type="NCBI Taxonomy" id="66713"/>
    <lineage>
        <taxon>Eukaryota</taxon>
        <taxon>Metazoa</taxon>
        <taxon>Spiralia</taxon>
        <taxon>Lophotrochozoa</taxon>
        <taxon>Mollusca</taxon>
        <taxon>Bivalvia</taxon>
        <taxon>Autobranchia</taxon>
        <taxon>Pteriomorphia</taxon>
        <taxon>Pterioida</taxon>
        <taxon>Pterioidea</taxon>
        <taxon>Pteriidae</taxon>
        <taxon>Pinctada</taxon>
    </lineage>
</organism>
<accession>A0AA88XYK0</accession>
<feature type="region of interest" description="Disordered" evidence="1">
    <location>
        <begin position="153"/>
        <end position="184"/>
    </location>
</feature>
<proteinExistence type="predicted"/>
<dbReference type="EMBL" id="VSWD01000008">
    <property type="protein sequence ID" value="KAK3094957.1"/>
    <property type="molecule type" value="Genomic_DNA"/>
</dbReference>
<dbReference type="AlphaFoldDB" id="A0AA88XYK0"/>
<dbReference type="Proteomes" id="UP001186944">
    <property type="component" value="Unassembled WGS sequence"/>
</dbReference>
<sequence length="215" mass="24804">MYYPTPPATLWTILLPLLMDFEEVFKTFKGVLVERYMFCKHCLNPSFLGEWNTPKETQNIKNGQKTCEACGEVVDIDTLVQQREERRDDVLEKLGEMRRRRKDALTKGKTLHQLLDSDDSEQVVTSLPSGRRGRATILPIPDLAMLSNLQHLQQGSGDDDDENDDENADEEEEENDNEENELLASVLKFRKERKQLEISNESVDDIEDELEEDVT</sequence>
<keyword evidence="3" id="KW-1185">Reference proteome</keyword>
<reference evidence="2" key="1">
    <citation type="submission" date="2019-08" db="EMBL/GenBank/DDBJ databases">
        <title>The improved chromosome-level genome for the pearl oyster Pinctada fucata martensii using PacBio sequencing and Hi-C.</title>
        <authorList>
            <person name="Zheng Z."/>
        </authorList>
    </citation>
    <scope>NUCLEOTIDE SEQUENCE</scope>
    <source>
        <strain evidence="2">ZZ-2019</strain>
        <tissue evidence="2">Adductor muscle</tissue>
    </source>
</reference>
<gene>
    <name evidence="2" type="ORF">FSP39_008337</name>
</gene>
<evidence type="ECO:0000313" key="3">
    <source>
        <dbReference type="Proteomes" id="UP001186944"/>
    </source>
</evidence>
<evidence type="ECO:0000313" key="2">
    <source>
        <dbReference type="EMBL" id="KAK3094957.1"/>
    </source>
</evidence>
<protein>
    <submittedName>
        <fullName evidence="2">Uncharacterized protein</fullName>
    </submittedName>
</protein>
<comment type="caution">
    <text evidence="2">The sequence shown here is derived from an EMBL/GenBank/DDBJ whole genome shotgun (WGS) entry which is preliminary data.</text>
</comment>
<evidence type="ECO:0000256" key="1">
    <source>
        <dbReference type="SAM" id="MobiDB-lite"/>
    </source>
</evidence>
<feature type="compositionally biased region" description="Acidic residues" evidence="1">
    <location>
        <begin position="157"/>
        <end position="181"/>
    </location>
</feature>
<name>A0AA88XYK0_PINIB</name>